<dbReference type="InterPro" id="IPR011646">
    <property type="entry name" value="KAP_P-loop"/>
</dbReference>
<name>A0A2G7HGF0_9CLOT</name>
<organism evidence="2 3">
    <name type="scientific">Clostridium combesii</name>
    <dbReference type="NCBI Taxonomy" id="39481"/>
    <lineage>
        <taxon>Bacteria</taxon>
        <taxon>Bacillati</taxon>
        <taxon>Bacillota</taxon>
        <taxon>Clostridia</taxon>
        <taxon>Eubacteriales</taxon>
        <taxon>Clostridiaceae</taxon>
        <taxon>Clostridium</taxon>
    </lineage>
</organism>
<accession>A0A2G7HGF0</accession>
<dbReference type="Proteomes" id="UP000231322">
    <property type="component" value="Unassembled WGS sequence"/>
</dbReference>
<dbReference type="AlphaFoldDB" id="A0A2G7HGF0"/>
<dbReference type="SUPFAM" id="SSF52540">
    <property type="entry name" value="P-loop containing nucleoside triphosphate hydrolases"/>
    <property type="match status" value="1"/>
</dbReference>
<gene>
    <name evidence="2" type="ORF">CS538_10645</name>
</gene>
<proteinExistence type="predicted"/>
<dbReference type="Gene3D" id="3.40.50.300">
    <property type="entry name" value="P-loop containing nucleotide triphosphate hydrolases"/>
    <property type="match status" value="1"/>
</dbReference>
<reference evidence="2 3" key="1">
    <citation type="submission" date="2017-10" db="EMBL/GenBank/DDBJ databases">
        <title>Reclassification of Eubacterium combesii and discrepancies in the nomenclature of botulinum neurotoxin producing clostridia. Request for an Opinion.</title>
        <authorList>
            <person name="Dobritsa A.P."/>
            <person name="Kutumbaka K.K."/>
            <person name="Samadpour M."/>
        </authorList>
    </citation>
    <scope>NUCLEOTIDE SEQUENCE [LARGE SCALE GENOMIC DNA]</scope>
    <source>
        <strain evidence="2 3">DSM 20696</strain>
    </source>
</reference>
<dbReference type="InterPro" id="IPR027417">
    <property type="entry name" value="P-loop_NTPase"/>
</dbReference>
<dbReference type="PANTHER" id="PTHR22674:SF6">
    <property type="entry name" value="NTPASE KAP FAMILY P-LOOP DOMAIN-CONTAINING PROTEIN 1"/>
    <property type="match status" value="1"/>
</dbReference>
<evidence type="ECO:0000313" key="2">
    <source>
        <dbReference type="EMBL" id="PIH04173.1"/>
    </source>
</evidence>
<keyword evidence="3" id="KW-1185">Reference proteome</keyword>
<dbReference type="InterPro" id="IPR052754">
    <property type="entry name" value="NTPase_KAP_P-loop"/>
</dbReference>
<dbReference type="Pfam" id="PF07693">
    <property type="entry name" value="KAP_NTPase"/>
    <property type="match status" value="1"/>
</dbReference>
<feature type="domain" description="KAP NTPase" evidence="1">
    <location>
        <begin position="18"/>
        <end position="313"/>
    </location>
</feature>
<dbReference type="PANTHER" id="PTHR22674">
    <property type="entry name" value="NTPASE, KAP FAMILY P-LOOP DOMAIN-CONTAINING 1"/>
    <property type="match status" value="1"/>
</dbReference>
<protein>
    <recommendedName>
        <fullName evidence="1">KAP NTPase domain-containing protein</fullName>
    </recommendedName>
</protein>
<evidence type="ECO:0000259" key="1">
    <source>
        <dbReference type="Pfam" id="PF07693"/>
    </source>
</evidence>
<evidence type="ECO:0000313" key="3">
    <source>
        <dbReference type="Proteomes" id="UP000231322"/>
    </source>
</evidence>
<dbReference type="EMBL" id="PEIK01000007">
    <property type="protein sequence ID" value="PIH04173.1"/>
    <property type="molecule type" value="Genomic_DNA"/>
</dbReference>
<dbReference type="RefSeq" id="WP_099839455.1">
    <property type="nucleotide sequence ID" value="NZ_PEIK01000007.1"/>
</dbReference>
<comment type="caution">
    <text evidence="2">The sequence shown here is derived from an EMBL/GenBank/DDBJ whole genome shotgun (WGS) entry which is preliminary data.</text>
</comment>
<sequence>MFNTDKPINKISEDKLGRSSFAKQLANAIMQFKTKDNYAISLQGKWGCGKTSVLNMAVEEIRQLSEVVDNSEKIVIVQFNPWNFTDTNQLINQFFLTLSNSLKFNNKEQKMQNVGSAIEKYSSALEYSEYIPVVGPYLKVLPKLSAMLGKSMKDKAKLKQNDVSYRKNEVEQALRELDTRILVVIDDIDRLSNEQIQLIFQLVNAVAGFPNITYLLSFDKDIVVRALSNVQHCDGEEYLEKIIQVPFDVPTLSIKRLHNILFEKLDDLVEVHSGMEFDSARWSKVFNSCISPFINTLRDINRFCNTLAFMYSTVKEEVDFIDMAGICSLRVFASSIFEWIRENKFSLVGGYNGGGISVNDVRKQEEEMLRQFREIYPKNPQVMLKAVASLFPMFSNRISFSSTFQTPSEIHQAMRIASESKFDLYFSLSLDNIKISRNEIDDSLLHMKEDELRSYIDVLNERDLFDVYLKEIKYHLSMIPEERIDIILSVLVFQSGRIAEKEMQLIGADSTTISVYMISDLLFRISDENIRFNIIANMFSNSDFLSFQFLLHLLHIIELTYGRVAETSSAQEPKLISLDNLYKIEAIFLERTKSFVANTNLFDWKELRRVSFLWDFIEKETYSEYIKTAITNELNAIKFLALHVASWSSAGEVCEYELQDYSYTKFISTAEFIKVIESVRITKDFWTLDEKIIESTVAFVLATELPNVKKQIEIKDVKKRIGEWKNELPELANS</sequence>